<dbReference type="PANTHER" id="PTHR10676">
    <property type="entry name" value="DYNEIN HEAVY CHAIN FAMILY PROTEIN"/>
    <property type="match status" value="1"/>
</dbReference>
<feature type="domain" description="Dynein heavy chain linker" evidence="2">
    <location>
        <begin position="810"/>
        <end position="1243"/>
    </location>
</feature>
<dbReference type="GO" id="GO:0097729">
    <property type="term" value="C:9+2 motile cilium"/>
    <property type="evidence" value="ECO:0007669"/>
    <property type="project" value="TreeGrafter"/>
</dbReference>
<dbReference type="InterPro" id="IPR026983">
    <property type="entry name" value="DHC"/>
</dbReference>
<protein>
    <recommendedName>
        <fullName evidence="2">Dynein heavy chain linker domain-containing protein</fullName>
    </recommendedName>
</protein>
<evidence type="ECO:0000256" key="1">
    <source>
        <dbReference type="SAM" id="MobiDB-lite"/>
    </source>
</evidence>
<dbReference type="InParanoid" id="F0YI38"/>
<keyword evidence="4" id="KW-1185">Reference proteome</keyword>
<feature type="region of interest" description="Disordered" evidence="1">
    <location>
        <begin position="1395"/>
        <end position="1420"/>
    </location>
</feature>
<accession>F0YI38</accession>
<evidence type="ECO:0000313" key="3">
    <source>
        <dbReference type="EMBL" id="EGB05234.1"/>
    </source>
</evidence>
<dbReference type="InterPro" id="IPR042222">
    <property type="entry name" value="Dynein_2_N"/>
</dbReference>
<dbReference type="KEGG" id="aaf:AURANDRAFT_66585"/>
<dbReference type="GO" id="GO:0060294">
    <property type="term" value="P:cilium movement involved in cell motility"/>
    <property type="evidence" value="ECO:0007669"/>
    <property type="project" value="TreeGrafter"/>
</dbReference>
<dbReference type="EMBL" id="GL833143">
    <property type="protein sequence ID" value="EGB05234.1"/>
    <property type="molecule type" value="Genomic_DNA"/>
</dbReference>
<dbReference type="InterPro" id="IPR013602">
    <property type="entry name" value="Dynein_heavy_linker"/>
</dbReference>
<sequence length="2350" mass="256544">MDHSRAVASSNVAHKSCSTNLSHRLVLVPQLSKPEGANTSLQRIVSDQVPTGGGSRTLRRFGARTTRAIQLVSTSRSLDKTVTPLKKIRNRSTIDTSLSDMREGPRANTYEYCVASPSNPYALCNVRYEAAKDDFYLSSSVGLTHRQRNGAAEFVTRDEHSRQACLYVALKAIPFFQRFPKWRSFVAWRKITKMRKLSRCKRSLQHELFLLHPTHGDCLLQLRSICRQIWNFRLFEIESLDPTDTLTDFCERQGRKRLHVETQLAEYMAIVHKLVLQCCRKSLADFLEDCGFGLISSGGGYTQRAAMRAHCQKLVKFIRLVDFQIAETYLKIATLSVSEVMNACLDANRALDTESIIRMYREVSARERAARSASKPNVALASSVALRVFSETKSERAVANAVSTAIVGSMPARDVSARGGVLQSKRAPLFRVSLKLNSLSDVLMPRPSGLELRASIERTITDGIGILALPPRLLCDRDFSAFVTAADEEANINNGLSLSNILSLDTNFQMMLECTFACLHNASMYAVAYSRGFDCFVDSLREHAHFLNWSDGASGSSQLEATQMRNNFSGELNQQMGLSDGLTLSIAELEGLFARYVAETAVFVALPEAQCVGVILVDSSELCSALRPSPLHCLDITRLFGPNVYNMRTNVLLQKLAQQHEALTIAPADVNDYVRLTQTLKVANSVLPSLHDACDVLGMLHSLLVAYGTPVPETTVNCTVRQSVNNAETAVQEGAPQFIEHINVEVGALHAPTQAARAEWSTVLEHEFLAHPTQDPTDALAHLEQVRRYQMALHQELLDASDLILLMCALSSLEQLWRAAESWRSQTTIWMEARCGDLDPAVLEDVLVTHSSAFRTSLHNLSGNEAAVSYHGMAEDFRLVIGLIRELRSPFLRNRHREAVEDILGFSISAIPQRDGAGGDLAEAPPGLTKLDAARLSVTLGQLIERHAIKALPAIKAITTRATHEAILYQSLDEVRTTWAGAEFVVLNYNGRKDAPTLACIQVLVDDVQKDMAALVQLLESPHVSYIREELEGWHASLVKLAMQLDALTEIQSGLTRLTFQFRVPESSSVSRVTSFDLGSLIPVAERVLNDTEPWWRDLMTSISSEPSVLRAALLPAMKQQELEKHRSGLHMAMNEIRSHLQSRREAFPRLYLCADDALLPSIAQTSLGNAAALASPIIRSCFPAVSTFELGIGSKISKDILITSPDGGHISILFDFKMRCALEEWLHALNLAMHRAVAKGLKPCLRLALKLETMGSLPSTTNEVEEDADSKQVSLENSPLSQFWMDQPIQCIVIAAQVVWCRSTEFALRSNDHGALVDVTVKRESQCASIVTTLRGVSNRTAVMAISALLLAASNAAETARDLAKLKVCSSEDFHWSATLRFEPRYSPARIAQPTEASYSSGPSAPSEEHAPRAHGRSVEPTEDILDPLEDCGVHPIQYGLEYVGAAHARLLVTQASERCWLSLLTLVNSGFGVRLTGSGVSTNRQLASTAASFAAIIGEPFFSVDCTTAGMAMNSETSDVLPWACSQLLRCVAHTHTHWGCFCGLDTLGCDALVIFEAAITEVLNKSRLTETSCGHRFPRIVVTTLCSEQITHNYCSQDLHGSAFRSLAAATPDIARTVILHLNVHGIERAEPLGRRIASFWTCLPGLVVSSTQSLDLSRVSRDHPHAIVIAKLRAQILRMFSRVLDTSALDALLHDIFSEAYNVPTFCPQQQVQESPFEDDTKTVWSALAALAPLRWKFAPSGDFVFQARRLHDALLNRQDNSSKTAGMVGLIGDPGSGKTTLSFAAAALATASHGVEEGPKGIARPLLSIVATNALPVEHLWGSFLPDGTWRDGAASAMMRAASMVSGPQINLPVSDAAKCGFAAGARWVLFDVDGTDTGSASQLEVICAPLIFGDLWTHTAGECSIVNRCNTVQLASGEHILCGPQMRLLVECGTHTGLAPSTLVLFNLFHVDETVISWYELGCAWATNACTGFFEIKSKGPDSDAGEGQGVTLPSRESIAEEQKLLSSFRSRLLDLLQCVFRPMLNELNEMMSLGMHISPPPPKTAVRSLANHFDTILLDINPKALSPILLAASSALEKGPRSHESTVACLIDPLFVFATAWALGSCVVDNIPLRTRLEAALQACIIAEDLTQSAKLPAEGKNLASIFDFWPAIVLIEQTKKSFPGNDAERLVSKSFSADQIGGISPSDFSMLFAEEASSLQVQGPSLTRGHLPPGFDLAFAGSMTHGTEDEVVPIAPITDVKEVDPPRGTPTIDENYFKQSIVKVRWTHWPSTLSTQSSIGLVDPSHILVGSSAQFRASKLLNSASCGSQRIGALLLGPHKTTIAKFALLGNPKPGSTHHQCL</sequence>
<feature type="compositionally biased region" description="Polar residues" evidence="1">
    <location>
        <begin position="1396"/>
        <end position="1405"/>
    </location>
</feature>
<dbReference type="Gene3D" id="1.20.140.100">
    <property type="entry name" value="Dynein heavy chain, N-terminal domain 2"/>
    <property type="match status" value="1"/>
</dbReference>
<dbReference type="GO" id="GO:0008569">
    <property type="term" value="F:minus-end-directed microtubule motor activity"/>
    <property type="evidence" value="ECO:0007669"/>
    <property type="project" value="TreeGrafter"/>
</dbReference>
<evidence type="ECO:0000259" key="2">
    <source>
        <dbReference type="Pfam" id="PF08393"/>
    </source>
</evidence>
<feature type="compositionally biased region" description="Basic and acidic residues" evidence="1">
    <location>
        <begin position="1408"/>
        <end position="1420"/>
    </location>
</feature>
<reference evidence="3 4" key="1">
    <citation type="journal article" date="2011" name="Proc. Natl. Acad. Sci. U.S.A.">
        <title>Niche of harmful alga Aureococcus anophagefferens revealed through ecogenomics.</title>
        <authorList>
            <person name="Gobler C.J."/>
            <person name="Berry D.L."/>
            <person name="Dyhrman S.T."/>
            <person name="Wilhelm S.W."/>
            <person name="Salamov A."/>
            <person name="Lobanov A.V."/>
            <person name="Zhang Y."/>
            <person name="Collier J.L."/>
            <person name="Wurch L.L."/>
            <person name="Kustka A.B."/>
            <person name="Dill B.D."/>
            <person name="Shah M."/>
            <person name="VerBerkmoes N.C."/>
            <person name="Kuo A."/>
            <person name="Terry A."/>
            <person name="Pangilinan J."/>
            <person name="Lindquist E.A."/>
            <person name="Lucas S."/>
            <person name="Paulsen I.T."/>
            <person name="Hattenrath-Lehmann T.K."/>
            <person name="Talmage S.C."/>
            <person name="Walker E.A."/>
            <person name="Koch F."/>
            <person name="Burson A.M."/>
            <person name="Marcoval M.A."/>
            <person name="Tang Y.Z."/>
            <person name="Lecleir G.R."/>
            <person name="Coyne K.J."/>
            <person name="Berg G.M."/>
            <person name="Bertrand E.M."/>
            <person name="Saito M.A."/>
            <person name="Gladyshev V.N."/>
            <person name="Grigoriev I.V."/>
        </authorList>
    </citation>
    <scope>NUCLEOTIDE SEQUENCE [LARGE SCALE GENOMIC DNA]</scope>
    <source>
        <strain evidence="4">CCMP 1984</strain>
    </source>
</reference>
<dbReference type="GeneID" id="20225869"/>
<proteinExistence type="predicted"/>
<dbReference type="PANTHER" id="PTHR10676:SF339">
    <property type="entry name" value="DYNEIN AXONEMAL HEAVY CHAIN 6"/>
    <property type="match status" value="1"/>
</dbReference>
<dbReference type="Proteomes" id="UP000002729">
    <property type="component" value="Unassembled WGS sequence"/>
</dbReference>
<dbReference type="Pfam" id="PF08393">
    <property type="entry name" value="DHC_N2"/>
    <property type="match status" value="1"/>
</dbReference>
<dbReference type="InterPro" id="IPR027417">
    <property type="entry name" value="P-loop_NTPase"/>
</dbReference>
<dbReference type="OrthoDB" id="5986589at2759"/>
<dbReference type="InterPro" id="IPR042228">
    <property type="entry name" value="Dynein_linker_3"/>
</dbReference>
<dbReference type="GO" id="GO:0030286">
    <property type="term" value="C:dynein complex"/>
    <property type="evidence" value="ECO:0007669"/>
    <property type="project" value="InterPro"/>
</dbReference>
<gene>
    <name evidence="3" type="ORF">AURANDRAFT_66585</name>
</gene>
<dbReference type="GO" id="GO:0045505">
    <property type="term" value="F:dynein intermediate chain binding"/>
    <property type="evidence" value="ECO:0007669"/>
    <property type="project" value="InterPro"/>
</dbReference>
<dbReference type="Gene3D" id="1.20.58.1120">
    <property type="match status" value="1"/>
</dbReference>
<dbReference type="Gene3D" id="3.40.50.300">
    <property type="entry name" value="P-loop containing nucleotide triphosphate hydrolases"/>
    <property type="match status" value="1"/>
</dbReference>
<dbReference type="eggNOG" id="KOG3595">
    <property type="taxonomic scope" value="Eukaryota"/>
</dbReference>
<dbReference type="GO" id="GO:0051959">
    <property type="term" value="F:dynein light intermediate chain binding"/>
    <property type="evidence" value="ECO:0007669"/>
    <property type="project" value="InterPro"/>
</dbReference>
<organism evidence="4">
    <name type="scientific">Aureococcus anophagefferens</name>
    <name type="common">Harmful bloom alga</name>
    <dbReference type="NCBI Taxonomy" id="44056"/>
    <lineage>
        <taxon>Eukaryota</taxon>
        <taxon>Sar</taxon>
        <taxon>Stramenopiles</taxon>
        <taxon>Ochrophyta</taxon>
        <taxon>Pelagophyceae</taxon>
        <taxon>Pelagomonadales</taxon>
        <taxon>Pelagomonadaceae</taxon>
        <taxon>Aureococcus</taxon>
    </lineage>
</organism>
<evidence type="ECO:0000313" key="4">
    <source>
        <dbReference type="Proteomes" id="UP000002729"/>
    </source>
</evidence>
<dbReference type="RefSeq" id="XP_009040135.1">
    <property type="nucleotide sequence ID" value="XM_009041887.1"/>
</dbReference>
<dbReference type="OMA" id="HESTVAC"/>
<dbReference type="Gene3D" id="3.20.180.20">
    <property type="entry name" value="Dynein heavy chain, N-terminal domain 2"/>
    <property type="match status" value="1"/>
</dbReference>
<name>F0YI38_AURAN</name>